<accession>A0A0V0R8T5</accession>
<dbReference type="OMA" id="KMMRHIL"/>
<dbReference type="OrthoDB" id="445364at2759"/>
<evidence type="ECO:0000256" key="1">
    <source>
        <dbReference type="SAM" id="Coils"/>
    </source>
</evidence>
<evidence type="ECO:0000256" key="2">
    <source>
        <dbReference type="SAM" id="MobiDB-lite"/>
    </source>
</evidence>
<name>A0A0V0R8T5_PSEPJ</name>
<dbReference type="InParanoid" id="A0A0V0R8T5"/>
<keyword evidence="4" id="KW-1185">Reference proteome</keyword>
<proteinExistence type="predicted"/>
<comment type="caution">
    <text evidence="3">The sequence shown here is derived from an EMBL/GenBank/DDBJ whole genome shotgun (WGS) entry which is preliminary data.</text>
</comment>
<keyword evidence="1" id="KW-0175">Coiled coil</keyword>
<evidence type="ECO:0000313" key="4">
    <source>
        <dbReference type="Proteomes" id="UP000054937"/>
    </source>
</evidence>
<feature type="region of interest" description="Disordered" evidence="2">
    <location>
        <begin position="146"/>
        <end position="167"/>
    </location>
</feature>
<feature type="coiled-coil region" evidence="1">
    <location>
        <begin position="81"/>
        <end position="115"/>
    </location>
</feature>
<reference evidence="3 4" key="1">
    <citation type="journal article" date="2015" name="Sci. Rep.">
        <title>Genome of the facultative scuticociliatosis pathogen Pseudocohnilembus persalinus provides insight into its virulence through horizontal gene transfer.</title>
        <authorList>
            <person name="Xiong J."/>
            <person name="Wang G."/>
            <person name="Cheng J."/>
            <person name="Tian M."/>
            <person name="Pan X."/>
            <person name="Warren A."/>
            <person name="Jiang C."/>
            <person name="Yuan D."/>
            <person name="Miao W."/>
        </authorList>
    </citation>
    <scope>NUCLEOTIDE SEQUENCE [LARGE SCALE GENOMIC DNA]</scope>
    <source>
        <strain evidence="3">36N120E</strain>
    </source>
</reference>
<sequence>MSQVRSVNTRTAQNSKVKSTINRAEAIQQREQLRQMVLNKFITDLAKNNKKKQAVIEQEVQNFFASEKVTEATLKDLKARVYAAVNQKQEHTRLLEEMEQQRNLEKKNREEKIKKIMSAFADSVVKDQKQIIREEDQKMMRHILDQNARENADDEARREAQRQQKREMREFLQKQMQEKEQRKKADDEVNKMQAEIWSKDRQNYMEHERQKEEYIKMVNKKHQEILKDQMTEQNRKLKKGKMTVEELLQNKSKLKNIADQDPQIAEKLKKTVVTGPK</sequence>
<protein>
    <recommendedName>
        <fullName evidence="5">Trichohyalin-plectin-homology domain-containing protein</fullName>
    </recommendedName>
</protein>
<dbReference type="EMBL" id="LDAU01000018">
    <property type="protein sequence ID" value="KRX10850.1"/>
    <property type="molecule type" value="Genomic_DNA"/>
</dbReference>
<gene>
    <name evidence="3" type="ORF">PPERSA_12201</name>
</gene>
<dbReference type="AlphaFoldDB" id="A0A0V0R8T5"/>
<organism evidence="3 4">
    <name type="scientific">Pseudocohnilembus persalinus</name>
    <name type="common">Ciliate</name>
    <dbReference type="NCBI Taxonomy" id="266149"/>
    <lineage>
        <taxon>Eukaryota</taxon>
        <taxon>Sar</taxon>
        <taxon>Alveolata</taxon>
        <taxon>Ciliophora</taxon>
        <taxon>Intramacronucleata</taxon>
        <taxon>Oligohymenophorea</taxon>
        <taxon>Scuticociliatia</taxon>
        <taxon>Philasterida</taxon>
        <taxon>Pseudocohnilembidae</taxon>
        <taxon>Pseudocohnilembus</taxon>
    </lineage>
</organism>
<evidence type="ECO:0000313" key="3">
    <source>
        <dbReference type="EMBL" id="KRX10850.1"/>
    </source>
</evidence>
<evidence type="ECO:0008006" key="5">
    <source>
        <dbReference type="Google" id="ProtNLM"/>
    </source>
</evidence>
<dbReference type="Proteomes" id="UP000054937">
    <property type="component" value="Unassembled WGS sequence"/>
</dbReference>